<accession>A0ABW0QFX3</accession>
<dbReference type="InterPro" id="IPR003777">
    <property type="entry name" value="XdhC_CoxI"/>
</dbReference>
<evidence type="ECO:0000259" key="1">
    <source>
        <dbReference type="Pfam" id="PF02625"/>
    </source>
</evidence>
<comment type="caution">
    <text evidence="3">The sequence shown here is derived from an EMBL/GenBank/DDBJ whole genome shotgun (WGS) entry which is preliminary data.</text>
</comment>
<dbReference type="PANTHER" id="PTHR30388:SF6">
    <property type="entry name" value="XANTHINE DEHYDROGENASE SUBUNIT A-RELATED"/>
    <property type="match status" value="1"/>
</dbReference>
<dbReference type="InterPro" id="IPR052698">
    <property type="entry name" value="MoCofactor_Util/Proc"/>
</dbReference>
<dbReference type="PANTHER" id="PTHR30388">
    <property type="entry name" value="ALDEHYDE OXIDOREDUCTASE MOLYBDENUM COFACTOR ASSEMBLY PROTEIN"/>
    <property type="match status" value="1"/>
</dbReference>
<dbReference type="NCBIfam" id="TIGR02964">
    <property type="entry name" value="xanthine_xdhC"/>
    <property type="match status" value="1"/>
</dbReference>
<dbReference type="Pfam" id="PF13478">
    <property type="entry name" value="XdhC_C"/>
    <property type="match status" value="1"/>
</dbReference>
<protein>
    <submittedName>
        <fullName evidence="3">Xanthine dehydrogenase accessory protein XdhC</fullName>
    </submittedName>
</protein>
<evidence type="ECO:0000313" key="4">
    <source>
        <dbReference type="Proteomes" id="UP001596084"/>
    </source>
</evidence>
<feature type="domain" description="XdhC Rossmann" evidence="2">
    <location>
        <begin position="126"/>
        <end position="271"/>
    </location>
</feature>
<proteinExistence type="predicted"/>
<sequence>MVSSTTSHHTEAFLSRLAHEPAVLVQVASTQGSVPREAGTWMAVFAEALVGTIGGGHLEYEAIAQARTRLQKAGSEGDDALVRVALGPSLGQCCGGVVHLRFERVSAADMPALALRLSQRALAPVALFGGGHVGKALIQLLASLPFEVTWIDSRDEIFPADLPSNVHAEYSDPVQGAVATLAAGSSVLIMSFSHAEDLDVVAACLQRQRERADLPYIGLIGSKTKWAAFRHRLEARAFTPAEIAQVTCPIGVPGITGKEPEVIAVAVAAQLLQTVNAT</sequence>
<name>A0ABW0QFX3_9BURK</name>
<dbReference type="RefSeq" id="WP_068834715.1">
    <property type="nucleotide sequence ID" value="NZ_JBHSMX010000063.1"/>
</dbReference>
<dbReference type="Gene3D" id="3.40.50.720">
    <property type="entry name" value="NAD(P)-binding Rossmann-like Domain"/>
    <property type="match status" value="1"/>
</dbReference>
<evidence type="ECO:0000313" key="3">
    <source>
        <dbReference type="EMBL" id="MFC5523180.1"/>
    </source>
</evidence>
<dbReference type="EMBL" id="JBHSMX010000063">
    <property type="protein sequence ID" value="MFC5523180.1"/>
    <property type="molecule type" value="Genomic_DNA"/>
</dbReference>
<dbReference type="InterPro" id="IPR014308">
    <property type="entry name" value="Xanthine_DH_XdhC"/>
</dbReference>
<organism evidence="3 4">
    <name type="scientific">Polaromonas jejuensis</name>
    <dbReference type="NCBI Taxonomy" id="457502"/>
    <lineage>
        <taxon>Bacteria</taxon>
        <taxon>Pseudomonadati</taxon>
        <taxon>Pseudomonadota</taxon>
        <taxon>Betaproteobacteria</taxon>
        <taxon>Burkholderiales</taxon>
        <taxon>Comamonadaceae</taxon>
        <taxon>Polaromonas</taxon>
    </lineage>
</organism>
<dbReference type="InterPro" id="IPR027051">
    <property type="entry name" value="XdhC_Rossmann_dom"/>
</dbReference>
<reference evidence="4" key="1">
    <citation type="journal article" date="2019" name="Int. J. Syst. Evol. Microbiol.">
        <title>The Global Catalogue of Microorganisms (GCM) 10K type strain sequencing project: providing services to taxonomists for standard genome sequencing and annotation.</title>
        <authorList>
            <consortium name="The Broad Institute Genomics Platform"/>
            <consortium name="The Broad Institute Genome Sequencing Center for Infectious Disease"/>
            <person name="Wu L."/>
            <person name="Ma J."/>
        </authorList>
    </citation>
    <scope>NUCLEOTIDE SEQUENCE [LARGE SCALE GENOMIC DNA]</scope>
    <source>
        <strain evidence="4">CGMCC 4.7277</strain>
    </source>
</reference>
<dbReference type="Pfam" id="PF02625">
    <property type="entry name" value="XdhC_CoxI"/>
    <property type="match status" value="1"/>
</dbReference>
<gene>
    <name evidence="3" type="primary">xdhC</name>
    <name evidence="3" type="ORF">ACFPP7_20015</name>
</gene>
<evidence type="ECO:0000259" key="2">
    <source>
        <dbReference type="Pfam" id="PF13478"/>
    </source>
</evidence>
<dbReference type="Proteomes" id="UP001596084">
    <property type="component" value="Unassembled WGS sequence"/>
</dbReference>
<feature type="domain" description="XdhC- CoxI" evidence="1">
    <location>
        <begin position="18"/>
        <end position="76"/>
    </location>
</feature>
<keyword evidence="4" id="KW-1185">Reference proteome</keyword>